<dbReference type="Gene3D" id="3.40.50.12230">
    <property type="match status" value="1"/>
</dbReference>
<name>A0A1F4RCU0_UNCSA</name>
<evidence type="ECO:0000313" key="8">
    <source>
        <dbReference type="EMBL" id="OGC06001.1"/>
    </source>
</evidence>
<proteinExistence type="inferred from homology"/>
<evidence type="ECO:0000256" key="1">
    <source>
        <dbReference type="ARBA" id="ARBA00010699"/>
    </source>
</evidence>
<dbReference type="PANTHER" id="PTHR11138">
    <property type="entry name" value="METHIONYL-TRNA FORMYLTRANSFERASE"/>
    <property type="match status" value="1"/>
</dbReference>
<evidence type="ECO:0000313" key="9">
    <source>
        <dbReference type="Proteomes" id="UP000176938"/>
    </source>
</evidence>
<comment type="caution">
    <text evidence="8">The sequence shown here is derived from an EMBL/GenBank/DDBJ whole genome shotgun (WGS) entry which is preliminary data.</text>
</comment>
<feature type="binding site" evidence="5">
    <location>
        <begin position="110"/>
        <end position="113"/>
    </location>
    <ligand>
        <name>(6S)-5,6,7,8-tetrahydrofolate</name>
        <dbReference type="ChEBI" id="CHEBI:57453"/>
    </ligand>
</feature>
<dbReference type="HAMAP" id="MF_00182">
    <property type="entry name" value="Formyl_trans"/>
    <property type="match status" value="1"/>
</dbReference>
<evidence type="ECO:0000256" key="5">
    <source>
        <dbReference type="HAMAP-Rule" id="MF_00182"/>
    </source>
</evidence>
<dbReference type="Proteomes" id="UP000176938">
    <property type="component" value="Unassembled WGS sequence"/>
</dbReference>
<protein>
    <recommendedName>
        <fullName evidence="2 5">Methionyl-tRNA formyltransferase</fullName>
        <ecNumber evidence="2 5">2.1.2.9</ecNumber>
    </recommendedName>
</protein>
<dbReference type="Pfam" id="PF02911">
    <property type="entry name" value="Formyl_trans_C"/>
    <property type="match status" value="1"/>
</dbReference>
<reference evidence="8 9" key="1">
    <citation type="journal article" date="2016" name="Nat. Commun.">
        <title>Thousands of microbial genomes shed light on interconnected biogeochemical processes in an aquifer system.</title>
        <authorList>
            <person name="Anantharaman K."/>
            <person name="Brown C.T."/>
            <person name="Hug L.A."/>
            <person name="Sharon I."/>
            <person name="Castelle C.J."/>
            <person name="Probst A.J."/>
            <person name="Thomas B.C."/>
            <person name="Singh A."/>
            <person name="Wilkins M.J."/>
            <person name="Karaoz U."/>
            <person name="Brodie E.L."/>
            <person name="Williams K.H."/>
            <person name="Hubbard S.S."/>
            <person name="Banfield J.F."/>
        </authorList>
    </citation>
    <scope>NUCLEOTIDE SEQUENCE [LARGE SCALE GENOMIC DNA]</scope>
</reference>
<dbReference type="EMBL" id="METP01000030">
    <property type="protein sequence ID" value="OGC06001.1"/>
    <property type="molecule type" value="Genomic_DNA"/>
</dbReference>
<feature type="domain" description="Formyl transferase N-terminal" evidence="6">
    <location>
        <begin position="1"/>
        <end position="180"/>
    </location>
</feature>
<evidence type="ECO:0000256" key="2">
    <source>
        <dbReference type="ARBA" id="ARBA00012261"/>
    </source>
</evidence>
<evidence type="ECO:0000256" key="3">
    <source>
        <dbReference type="ARBA" id="ARBA00022679"/>
    </source>
</evidence>
<dbReference type="SUPFAM" id="SSF50486">
    <property type="entry name" value="FMT C-terminal domain-like"/>
    <property type="match status" value="1"/>
</dbReference>
<dbReference type="NCBIfam" id="TIGR00460">
    <property type="entry name" value="fmt"/>
    <property type="match status" value="1"/>
</dbReference>
<comment type="catalytic activity">
    <reaction evidence="5">
        <text>L-methionyl-tRNA(fMet) + (6R)-10-formyltetrahydrofolate = N-formyl-L-methionyl-tRNA(fMet) + (6S)-5,6,7,8-tetrahydrofolate + H(+)</text>
        <dbReference type="Rhea" id="RHEA:24380"/>
        <dbReference type="Rhea" id="RHEA-COMP:9952"/>
        <dbReference type="Rhea" id="RHEA-COMP:9953"/>
        <dbReference type="ChEBI" id="CHEBI:15378"/>
        <dbReference type="ChEBI" id="CHEBI:57453"/>
        <dbReference type="ChEBI" id="CHEBI:78530"/>
        <dbReference type="ChEBI" id="CHEBI:78844"/>
        <dbReference type="ChEBI" id="CHEBI:195366"/>
        <dbReference type="EC" id="2.1.2.9"/>
    </reaction>
</comment>
<dbReference type="GO" id="GO:0005829">
    <property type="term" value="C:cytosol"/>
    <property type="evidence" value="ECO:0007669"/>
    <property type="project" value="TreeGrafter"/>
</dbReference>
<evidence type="ECO:0000259" key="6">
    <source>
        <dbReference type="Pfam" id="PF00551"/>
    </source>
</evidence>
<evidence type="ECO:0000256" key="4">
    <source>
        <dbReference type="ARBA" id="ARBA00022917"/>
    </source>
</evidence>
<dbReference type="InterPro" id="IPR005794">
    <property type="entry name" value="Fmt"/>
</dbReference>
<organism evidence="8 9">
    <name type="scientific">candidate division WOR-1 bacterium RIFCSPLOWO2_02_FULL_46_20</name>
    <dbReference type="NCBI Taxonomy" id="1802567"/>
    <lineage>
        <taxon>Bacteria</taxon>
        <taxon>Bacillati</taxon>
        <taxon>Saganbacteria</taxon>
    </lineage>
</organism>
<keyword evidence="4 5" id="KW-0648">Protein biosynthesis</keyword>
<feature type="domain" description="Formyl transferase C-terminal" evidence="7">
    <location>
        <begin position="205"/>
        <end position="305"/>
    </location>
</feature>
<gene>
    <name evidence="5" type="primary">fmt</name>
    <name evidence="8" type="ORF">A3H38_01215</name>
</gene>
<dbReference type="AlphaFoldDB" id="A0A1F4RCU0"/>
<dbReference type="CDD" id="cd08646">
    <property type="entry name" value="FMT_core_Met-tRNA-FMT_N"/>
    <property type="match status" value="1"/>
</dbReference>
<dbReference type="Pfam" id="PF00551">
    <property type="entry name" value="Formyl_trans_N"/>
    <property type="match status" value="1"/>
</dbReference>
<evidence type="ECO:0000259" key="7">
    <source>
        <dbReference type="Pfam" id="PF02911"/>
    </source>
</evidence>
<keyword evidence="3 5" id="KW-0808">Transferase</keyword>
<dbReference type="CDD" id="cd08704">
    <property type="entry name" value="Met_tRNA_FMT_C"/>
    <property type="match status" value="1"/>
</dbReference>
<comment type="function">
    <text evidence="5">Attaches a formyl group to the free amino group of methionyl-tRNA(fMet). The formyl group appears to play a dual role in the initiator identity of N-formylmethionyl-tRNA by promoting its recognition by IF2 and preventing the misappropriation of this tRNA by the elongation apparatus.</text>
</comment>
<dbReference type="GO" id="GO:0004479">
    <property type="term" value="F:methionyl-tRNA formyltransferase activity"/>
    <property type="evidence" value="ECO:0007669"/>
    <property type="project" value="UniProtKB-UniRule"/>
</dbReference>
<dbReference type="SUPFAM" id="SSF53328">
    <property type="entry name" value="Formyltransferase"/>
    <property type="match status" value="1"/>
</dbReference>
<dbReference type="InterPro" id="IPR011034">
    <property type="entry name" value="Formyl_transferase-like_C_sf"/>
</dbReference>
<dbReference type="InterPro" id="IPR041711">
    <property type="entry name" value="Met-tRNA-FMT_N"/>
</dbReference>
<dbReference type="InterPro" id="IPR002376">
    <property type="entry name" value="Formyl_transf_N"/>
</dbReference>
<dbReference type="PANTHER" id="PTHR11138:SF5">
    <property type="entry name" value="METHIONYL-TRNA FORMYLTRANSFERASE, MITOCHONDRIAL"/>
    <property type="match status" value="1"/>
</dbReference>
<dbReference type="InterPro" id="IPR036477">
    <property type="entry name" value="Formyl_transf_N_sf"/>
</dbReference>
<accession>A0A1F4RCU0</accession>
<sequence length="315" mass="35037">MRIVFMGTPEPAAKILQELISAKHEILCVVTQPDRPKGRGQKMAFSPVKELALKHSLSIEQAEKIKGNRLFASLIKSLKPDIIVVVAYGKILPKEILDIPKHGCLNIHASLLPKYRGAAPIQWALLNGERETGVTIMRLDERLDTGDIIFQEKIKINQEDDSLSISKKLFAKAGKLLLAALEQIKTKKVKYIKQNDKEATFAPLITKESGELNWISAADEIHNRIRAMVPWPGAHTIFRKKLLKIWQAKVYNCEATSKMQLPGTIVEIVKGAGFVVAASGSNILISEVQPEGKKRMSAYDFVIGYDVKNGEILPN</sequence>
<dbReference type="FunFam" id="3.40.50.12230:FF:000001">
    <property type="entry name" value="Methionyl-tRNA formyltransferase"/>
    <property type="match status" value="1"/>
</dbReference>
<dbReference type="InterPro" id="IPR044135">
    <property type="entry name" value="Met-tRNA-FMT_C"/>
</dbReference>
<dbReference type="EC" id="2.1.2.9" evidence="2 5"/>
<dbReference type="InterPro" id="IPR005793">
    <property type="entry name" value="Formyl_trans_C"/>
</dbReference>
<comment type="similarity">
    <text evidence="1 5">Belongs to the Fmt family.</text>
</comment>